<gene>
    <name evidence="2" type="ORF">E6W39_22495</name>
</gene>
<evidence type="ECO:0000256" key="1">
    <source>
        <dbReference type="SAM" id="MobiDB-lite"/>
    </source>
</evidence>
<evidence type="ECO:0000313" key="3">
    <source>
        <dbReference type="Proteomes" id="UP000319103"/>
    </source>
</evidence>
<accession>A0A540W643</accession>
<dbReference type="OrthoDB" id="3872603at2"/>
<comment type="caution">
    <text evidence="2">The sequence shown here is derived from an EMBL/GenBank/DDBJ whole genome shotgun (WGS) entry which is preliminary data.</text>
</comment>
<feature type="region of interest" description="Disordered" evidence="1">
    <location>
        <begin position="77"/>
        <end position="139"/>
    </location>
</feature>
<dbReference type="EMBL" id="VIGB01000003">
    <property type="protein sequence ID" value="TQF04491.1"/>
    <property type="molecule type" value="Genomic_DNA"/>
</dbReference>
<organism evidence="2 3">
    <name type="scientific">Kitasatospora acidiphila</name>
    <dbReference type="NCBI Taxonomy" id="2567942"/>
    <lineage>
        <taxon>Bacteria</taxon>
        <taxon>Bacillati</taxon>
        <taxon>Actinomycetota</taxon>
        <taxon>Actinomycetes</taxon>
        <taxon>Kitasatosporales</taxon>
        <taxon>Streptomycetaceae</taxon>
        <taxon>Kitasatospora</taxon>
    </lineage>
</organism>
<name>A0A540W643_9ACTN</name>
<feature type="compositionally biased region" description="Low complexity" evidence="1">
    <location>
        <begin position="111"/>
        <end position="134"/>
    </location>
</feature>
<proteinExistence type="predicted"/>
<protein>
    <submittedName>
        <fullName evidence="2">Uncharacterized protein</fullName>
    </submittedName>
</protein>
<dbReference type="Proteomes" id="UP000319103">
    <property type="component" value="Unassembled WGS sequence"/>
</dbReference>
<sequence>MRASVIDRIAKISVSAARRADTARVRRLAATVPLAAVVAVGAVGSGTAKGDGTAPAAAVKAAARPSAAIPGAGVPVAPSAPASPAASTASAAPTTGADARTPVAHTPTGHSKAPAAPAAAAQSTAPSSTGPAAKNELSAGVPGQDAVAIRFSGLGLGPNQGLPVGAMKPTGFSVTWTNTSGHRLDAVAPVVAAQHYAHARCQGTSMAQGGLQRQDASGWTDLPLSQGLGTDYAYSGDDAAFALEPGASRTIDYRVGLGADNGPGTLLLEADAFLPVSKQSHPLLGGTTDEVTVTDDHRPTASMPTMTPHPTSVEVGGPAVEVEVSPGNFTKEQMGWLAPRLTFNDAAGELRAQDVTAEVMVNGAWKQLPVRQDCDGVAVDASSVATIPAPAGRVFNYDFRFALKASTAKGITSLTVGAGAVGDAHYAAPVTIPVAVVR</sequence>
<dbReference type="AlphaFoldDB" id="A0A540W643"/>
<keyword evidence="3" id="KW-1185">Reference proteome</keyword>
<feature type="compositionally biased region" description="Low complexity" evidence="1">
    <location>
        <begin position="77"/>
        <end position="97"/>
    </location>
</feature>
<dbReference type="RefSeq" id="WP_141635062.1">
    <property type="nucleotide sequence ID" value="NZ_VIGB01000003.1"/>
</dbReference>
<reference evidence="2 3" key="1">
    <citation type="submission" date="2019-06" db="EMBL/GenBank/DDBJ databases">
        <title>Description of Kitasatospora acidophila sp. nov. isolated from pine grove soil, and reclassification of Streptomyces novaecaesareae to Kitasatospora novaeceasareae comb. nov.</title>
        <authorList>
            <person name="Kim M.J."/>
        </authorList>
    </citation>
    <scope>NUCLEOTIDE SEQUENCE [LARGE SCALE GENOMIC DNA]</scope>
    <source>
        <strain evidence="2 3">MMS16-CNU292</strain>
    </source>
</reference>
<evidence type="ECO:0000313" key="2">
    <source>
        <dbReference type="EMBL" id="TQF04491.1"/>
    </source>
</evidence>